<dbReference type="SUPFAM" id="SSF51905">
    <property type="entry name" value="FAD/NAD(P)-binding domain"/>
    <property type="match status" value="1"/>
</dbReference>
<evidence type="ECO:0000259" key="2">
    <source>
        <dbReference type="Pfam" id="PF01593"/>
    </source>
</evidence>
<dbReference type="PANTHER" id="PTHR42923">
    <property type="entry name" value="PROTOPORPHYRINOGEN OXIDASE"/>
    <property type="match status" value="1"/>
</dbReference>
<dbReference type="AlphaFoldDB" id="A0A8H6XVU5"/>
<dbReference type="InterPro" id="IPR036188">
    <property type="entry name" value="FAD/NAD-bd_sf"/>
</dbReference>
<keyword evidence="1" id="KW-1133">Transmembrane helix</keyword>
<gene>
    <name evidence="3" type="ORF">MSAN_01761800</name>
</gene>
<reference evidence="3" key="1">
    <citation type="submission" date="2020-05" db="EMBL/GenBank/DDBJ databases">
        <title>Mycena genomes resolve the evolution of fungal bioluminescence.</title>
        <authorList>
            <person name="Tsai I.J."/>
        </authorList>
    </citation>
    <scope>NUCLEOTIDE SEQUENCE</scope>
    <source>
        <strain evidence="3">160909Yilan</strain>
    </source>
</reference>
<evidence type="ECO:0000313" key="4">
    <source>
        <dbReference type="Proteomes" id="UP000623467"/>
    </source>
</evidence>
<organism evidence="3 4">
    <name type="scientific">Mycena sanguinolenta</name>
    <dbReference type="NCBI Taxonomy" id="230812"/>
    <lineage>
        <taxon>Eukaryota</taxon>
        <taxon>Fungi</taxon>
        <taxon>Dikarya</taxon>
        <taxon>Basidiomycota</taxon>
        <taxon>Agaricomycotina</taxon>
        <taxon>Agaricomycetes</taxon>
        <taxon>Agaricomycetidae</taxon>
        <taxon>Agaricales</taxon>
        <taxon>Marasmiineae</taxon>
        <taxon>Mycenaceae</taxon>
        <taxon>Mycena</taxon>
    </lineage>
</organism>
<keyword evidence="1" id="KW-0472">Membrane</keyword>
<comment type="caution">
    <text evidence="3">The sequence shown here is derived from an EMBL/GenBank/DDBJ whole genome shotgun (WGS) entry which is preliminary data.</text>
</comment>
<dbReference type="Gene3D" id="3.50.50.60">
    <property type="entry name" value="FAD/NAD(P)-binding domain"/>
    <property type="match status" value="1"/>
</dbReference>
<dbReference type="PANTHER" id="PTHR42923:SF17">
    <property type="entry name" value="AMINE OXIDASE DOMAIN-CONTAINING PROTEIN"/>
    <property type="match status" value="1"/>
</dbReference>
<name>A0A8H6XVU5_9AGAR</name>
<dbReference type="InterPro" id="IPR002937">
    <property type="entry name" value="Amino_oxidase"/>
</dbReference>
<feature type="domain" description="Amine oxidase" evidence="2">
    <location>
        <begin position="10"/>
        <end position="276"/>
    </location>
</feature>
<keyword evidence="4" id="KW-1185">Reference proteome</keyword>
<proteinExistence type="predicted"/>
<keyword evidence="1" id="KW-0812">Transmembrane</keyword>
<dbReference type="GO" id="GO:0016491">
    <property type="term" value="F:oxidoreductase activity"/>
    <property type="evidence" value="ECO:0007669"/>
    <property type="project" value="InterPro"/>
</dbReference>
<dbReference type="EMBL" id="JACAZH010000017">
    <property type="protein sequence ID" value="KAF7348092.1"/>
    <property type="molecule type" value="Genomic_DNA"/>
</dbReference>
<dbReference type="Pfam" id="PF01593">
    <property type="entry name" value="Amino_oxidase"/>
    <property type="match status" value="1"/>
</dbReference>
<protein>
    <submittedName>
        <fullName evidence="3">Amino-oxidase domain-containing protein</fullName>
    </submittedName>
</protein>
<dbReference type="Gene3D" id="1.10.405.20">
    <property type="match status" value="1"/>
</dbReference>
<evidence type="ECO:0000313" key="3">
    <source>
        <dbReference type="EMBL" id="KAF7348092.1"/>
    </source>
</evidence>
<sequence length="528" mass="59037">MKVAVVGSGVSGLGATWLLNEHSDHEVHLYEADSRPGGHANTVKFTPPGQKPEVGVYVDTGFIVFNPSTYPNFIKFLKMQAIKILPTEMTFSVSRDRGLFEWGGSNLATIFCQPYRLIDPNMWRLIYDVLRFNACARSIITSDSDEDLSIGDYLDREGYSDSFKDNYLIPMTACIWSTPPDKCAMDFPAKTLIQFMNNHHLLQITGKPSWLTIEGGSRIYVNKILSKLPPAQLHLSTPIKSVSTAVGTSTVQLTTANGETETYDHVIFACHSDTVLSILQAGEGMTAEEQEILSMFRWNHNEAVLHSDVNLMPRSRLAWSCWNYLTQSVVDSDGRRKANSDQVSLTYGMNDLQHIPSAKHGPVLVTLNPPFEPREDTVVGRWNYDHPVLDAQAVRAQRLVRNTLQRARGLSYAGAYLRYGFHEDGFASGLDAAAHLISGPLPFEIDLDVDRKPPSAWMAVVAISLFEGTGMRSCVGLVGSWVFSVIGWFWGHVLGFLGFRWPLKIEEKDEKGVTIFICRCHVFLRSHF</sequence>
<dbReference type="InterPro" id="IPR050464">
    <property type="entry name" value="Zeta_carotene_desat/Oxidored"/>
</dbReference>
<accession>A0A8H6XVU5</accession>
<dbReference type="Proteomes" id="UP000623467">
    <property type="component" value="Unassembled WGS sequence"/>
</dbReference>
<feature type="transmembrane region" description="Helical" evidence="1">
    <location>
        <begin position="481"/>
        <end position="501"/>
    </location>
</feature>
<dbReference type="FunFam" id="1.10.405.20:FF:000001">
    <property type="entry name" value="Amine oxidase"/>
    <property type="match status" value="1"/>
</dbReference>
<dbReference type="OrthoDB" id="5977668at2759"/>
<evidence type="ECO:0000256" key="1">
    <source>
        <dbReference type="SAM" id="Phobius"/>
    </source>
</evidence>